<sequence length="111" mass="12552">MKRKLIAQHSIDSTASHIDLLSQEIAVLQGTLDSRFDTDTIDVTVRFPDFEAKIAGKKKNEFIESLSFVFQDFRFSLLVYPKGDFASAEGNAAVFLRKKDDYTGSLETLRE</sequence>
<organism evidence="1">
    <name type="scientific">Chromera velia CCMP2878</name>
    <dbReference type="NCBI Taxonomy" id="1169474"/>
    <lineage>
        <taxon>Eukaryota</taxon>
        <taxon>Sar</taxon>
        <taxon>Alveolata</taxon>
        <taxon>Colpodellida</taxon>
        <taxon>Chromeraceae</taxon>
        <taxon>Chromera</taxon>
    </lineage>
</organism>
<dbReference type="SUPFAM" id="SSF49599">
    <property type="entry name" value="TRAF domain-like"/>
    <property type="match status" value="1"/>
</dbReference>
<name>A0A0G4F044_9ALVE</name>
<evidence type="ECO:0000313" key="1">
    <source>
        <dbReference type="EMBL" id="CEM04690.1"/>
    </source>
</evidence>
<dbReference type="VEuPathDB" id="CryptoDB:Cvel_14375"/>
<dbReference type="EMBL" id="CDMZ01000023">
    <property type="protein sequence ID" value="CEM04690.1"/>
    <property type="molecule type" value="Genomic_DNA"/>
</dbReference>
<protein>
    <submittedName>
        <fullName evidence="1">Uncharacterized protein</fullName>
    </submittedName>
</protein>
<accession>A0A0G4F044</accession>
<dbReference type="PhylomeDB" id="A0A0G4F044"/>
<dbReference type="AlphaFoldDB" id="A0A0G4F044"/>
<gene>
    <name evidence="1" type="ORF">Cvel_14375</name>
</gene>
<proteinExistence type="predicted"/>
<reference evidence="1" key="1">
    <citation type="submission" date="2014-11" db="EMBL/GenBank/DDBJ databases">
        <authorList>
            <person name="Otto D Thomas"/>
            <person name="Naeem Raeece"/>
        </authorList>
    </citation>
    <scope>NUCLEOTIDE SEQUENCE</scope>
</reference>